<proteinExistence type="predicted"/>
<dbReference type="OrthoDB" id="531205at2"/>
<reference evidence="1 2" key="1">
    <citation type="submission" date="2019-03" db="EMBL/GenBank/DDBJ databases">
        <title>Ruegeria lutea sp. nov., a novel strain, isolated from marine sediment, the Masan Bay, South Korea.</title>
        <authorList>
            <person name="Kim J."/>
            <person name="Kim D.-Y."/>
            <person name="Lee S.-S."/>
        </authorList>
    </citation>
    <scope>NUCLEOTIDE SEQUENCE [LARGE SCALE GENOMIC DNA]</scope>
    <source>
        <strain evidence="1 2">318-1</strain>
    </source>
</reference>
<organism evidence="1 2">
    <name type="scientific">Antarcticimicrobium luteum</name>
    <dbReference type="NCBI Taxonomy" id="2547397"/>
    <lineage>
        <taxon>Bacteria</taxon>
        <taxon>Pseudomonadati</taxon>
        <taxon>Pseudomonadota</taxon>
        <taxon>Alphaproteobacteria</taxon>
        <taxon>Rhodobacterales</taxon>
        <taxon>Paracoccaceae</taxon>
        <taxon>Antarcticimicrobium</taxon>
    </lineage>
</organism>
<sequence>MSQTNPTLHLVCGKAASGKSTLTARLAQNARSVVIAEDEWLAALYGDQMTSIADYVRCAANLRGVVKPHVVALLGAGVSVVLDFPANTVETRQWMRGIVEASNAAHLLHYLNVPEDVCKARLRARNARGDHPFSVTDEEFDQLSRHFVPPSEDEGFDIVTHQFQ</sequence>
<dbReference type="Pfam" id="PF13671">
    <property type="entry name" value="AAA_33"/>
    <property type="match status" value="1"/>
</dbReference>
<dbReference type="Proteomes" id="UP000295301">
    <property type="component" value="Unassembled WGS sequence"/>
</dbReference>
<dbReference type="InterPro" id="IPR027417">
    <property type="entry name" value="P-loop_NTPase"/>
</dbReference>
<name>A0A4R5V6P9_9RHOB</name>
<gene>
    <name evidence="1" type="ORF">E1832_11460</name>
</gene>
<evidence type="ECO:0000313" key="1">
    <source>
        <dbReference type="EMBL" id="TDK47491.1"/>
    </source>
</evidence>
<keyword evidence="1" id="KW-0067">ATP-binding</keyword>
<keyword evidence="2" id="KW-1185">Reference proteome</keyword>
<comment type="caution">
    <text evidence="1">The sequence shown here is derived from an EMBL/GenBank/DDBJ whole genome shotgun (WGS) entry which is preliminary data.</text>
</comment>
<dbReference type="SUPFAM" id="SSF52540">
    <property type="entry name" value="P-loop containing nucleoside triphosphate hydrolases"/>
    <property type="match status" value="1"/>
</dbReference>
<dbReference type="GO" id="GO:0005524">
    <property type="term" value="F:ATP binding"/>
    <property type="evidence" value="ECO:0007669"/>
    <property type="project" value="UniProtKB-KW"/>
</dbReference>
<accession>A0A4R5V6P9</accession>
<dbReference type="EMBL" id="SMUV01000065">
    <property type="protein sequence ID" value="TDK47491.1"/>
    <property type="molecule type" value="Genomic_DNA"/>
</dbReference>
<dbReference type="RefSeq" id="WP_133359884.1">
    <property type="nucleotide sequence ID" value="NZ_SMUV01000065.1"/>
</dbReference>
<dbReference type="Gene3D" id="3.40.50.300">
    <property type="entry name" value="P-loop containing nucleotide triphosphate hydrolases"/>
    <property type="match status" value="1"/>
</dbReference>
<evidence type="ECO:0000313" key="2">
    <source>
        <dbReference type="Proteomes" id="UP000295301"/>
    </source>
</evidence>
<dbReference type="AlphaFoldDB" id="A0A4R5V6P9"/>
<protein>
    <submittedName>
        <fullName evidence="1">ATP-binding protein</fullName>
    </submittedName>
</protein>
<keyword evidence="1" id="KW-0547">Nucleotide-binding</keyword>